<evidence type="ECO:0000313" key="4">
    <source>
        <dbReference type="Proteomes" id="UP000281553"/>
    </source>
</evidence>
<name>A0A3P7NKV6_DIBLA</name>
<accession>A0A3P7NKV6</accession>
<dbReference type="EMBL" id="UYRU01046147">
    <property type="protein sequence ID" value="VDN08972.1"/>
    <property type="molecule type" value="Genomic_DNA"/>
</dbReference>
<proteinExistence type="inferred from homology"/>
<evidence type="ECO:0000256" key="2">
    <source>
        <dbReference type="SAM" id="MobiDB-lite"/>
    </source>
</evidence>
<comment type="caution">
    <text evidence="1">Lacks conserved residue(s) required for the propagation of feature annotation.</text>
</comment>
<dbReference type="GO" id="GO:0004252">
    <property type="term" value="F:serine-type endopeptidase activity"/>
    <property type="evidence" value="ECO:0007669"/>
    <property type="project" value="InterPro"/>
</dbReference>
<evidence type="ECO:0000256" key="1">
    <source>
        <dbReference type="PROSITE-ProRule" id="PRU01240"/>
    </source>
</evidence>
<dbReference type="SUPFAM" id="SSF52743">
    <property type="entry name" value="Subtilisin-like"/>
    <property type="match status" value="1"/>
</dbReference>
<evidence type="ECO:0000313" key="3">
    <source>
        <dbReference type="EMBL" id="VDN08972.1"/>
    </source>
</evidence>
<organism evidence="3 4">
    <name type="scientific">Dibothriocephalus latus</name>
    <name type="common">Fish tapeworm</name>
    <name type="synonym">Diphyllobothrium latum</name>
    <dbReference type="NCBI Taxonomy" id="60516"/>
    <lineage>
        <taxon>Eukaryota</taxon>
        <taxon>Metazoa</taxon>
        <taxon>Spiralia</taxon>
        <taxon>Lophotrochozoa</taxon>
        <taxon>Platyhelminthes</taxon>
        <taxon>Cestoda</taxon>
        <taxon>Eucestoda</taxon>
        <taxon>Diphyllobothriidea</taxon>
        <taxon>Diphyllobothriidae</taxon>
        <taxon>Dibothriocephalus</taxon>
    </lineage>
</organism>
<feature type="region of interest" description="Disordered" evidence="2">
    <location>
        <begin position="156"/>
        <end position="175"/>
    </location>
</feature>
<dbReference type="AlphaFoldDB" id="A0A3P7NKV6"/>
<dbReference type="Gene3D" id="3.40.50.200">
    <property type="entry name" value="Peptidase S8/S53 domain"/>
    <property type="match status" value="1"/>
</dbReference>
<dbReference type="PROSITE" id="PS51892">
    <property type="entry name" value="SUBTILASE"/>
    <property type="match status" value="1"/>
</dbReference>
<protein>
    <submittedName>
        <fullName evidence="3">Uncharacterized protein</fullName>
    </submittedName>
</protein>
<gene>
    <name evidence="3" type="ORF">DILT_LOCUS4803</name>
</gene>
<dbReference type="Proteomes" id="UP000281553">
    <property type="component" value="Unassembled WGS sequence"/>
</dbReference>
<dbReference type="GO" id="GO:0006508">
    <property type="term" value="P:proteolysis"/>
    <property type="evidence" value="ECO:0007669"/>
    <property type="project" value="InterPro"/>
</dbReference>
<reference evidence="3 4" key="1">
    <citation type="submission" date="2018-11" db="EMBL/GenBank/DDBJ databases">
        <authorList>
            <consortium name="Pathogen Informatics"/>
        </authorList>
    </citation>
    <scope>NUCLEOTIDE SEQUENCE [LARGE SCALE GENOMIC DNA]</scope>
</reference>
<feature type="compositionally biased region" description="Basic and acidic residues" evidence="2">
    <location>
        <begin position="164"/>
        <end position="175"/>
    </location>
</feature>
<sequence>MQNHTHYFKTDLTPDELLELIGENESCASKYLKHIAFYEGLEIEKKFLPYDPDLRPTRDTELQTDKAYFRAAKLRARRLRKALKLNDPVADDAWEFLNDGSKYGSSTAGLDVNVAPVHIAGYSGSGVKLIIIDDALDSEHDEIKPNMDLNLTDDVVNTTRRGPRGTDGRISETDK</sequence>
<dbReference type="InterPro" id="IPR036852">
    <property type="entry name" value="Peptidase_S8/S53_dom_sf"/>
</dbReference>
<keyword evidence="4" id="KW-1185">Reference proteome</keyword>
<comment type="similarity">
    <text evidence="1">Belongs to the peptidase S8 family.</text>
</comment>
<dbReference type="OrthoDB" id="300641at2759"/>